<dbReference type="PANTHER" id="PTHR46641:SF18">
    <property type="entry name" value="G-PROTEIN COUPLED RECEPTORS FAMILY 1 PROFILE DOMAIN-CONTAINING PROTEIN"/>
    <property type="match status" value="1"/>
</dbReference>
<name>A0A9U8EIM9_BIOGL</name>
<organism evidence="7 8">
    <name type="scientific">Biomphalaria glabrata</name>
    <name type="common">Bloodfluke planorb</name>
    <name type="synonym">Freshwater snail</name>
    <dbReference type="NCBI Taxonomy" id="6526"/>
    <lineage>
        <taxon>Eukaryota</taxon>
        <taxon>Metazoa</taxon>
        <taxon>Spiralia</taxon>
        <taxon>Lophotrochozoa</taxon>
        <taxon>Mollusca</taxon>
        <taxon>Gastropoda</taxon>
        <taxon>Heterobranchia</taxon>
        <taxon>Euthyneura</taxon>
        <taxon>Panpulmonata</taxon>
        <taxon>Hygrophila</taxon>
        <taxon>Lymnaeoidea</taxon>
        <taxon>Planorbidae</taxon>
        <taxon>Biomphalaria</taxon>
    </lineage>
</organism>
<reference evidence="8" key="1">
    <citation type="submission" date="2025-08" db="UniProtKB">
        <authorList>
            <consortium name="RefSeq"/>
        </authorList>
    </citation>
    <scope>IDENTIFICATION</scope>
</reference>
<dbReference type="Gene3D" id="1.20.1070.10">
    <property type="entry name" value="Rhodopsin 7-helix transmembrane proteins"/>
    <property type="match status" value="1"/>
</dbReference>
<evidence type="ECO:0000256" key="4">
    <source>
        <dbReference type="ARBA" id="ARBA00023136"/>
    </source>
</evidence>
<evidence type="ECO:0000256" key="5">
    <source>
        <dbReference type="SAM" id="Phobius"/>
    </source>
</evidence>
<keyword evidence="3 5" id="KW-1133">Transmembrane helix</keyword>
<dbReference type="OMA" id="YNTIGIV"/>
<dbReference type="RefSeq" id="XP_013088744.2">
    <property type="nucleotide sequence ID" value="XM_013233290.2"/>
</dbReference>
<feature type="transmembrane region" description="Helical" evidence="5">
    <location>
        <begin position="146"/>
        <end position="169"/>
    </location>
</feature>
<sequence length="337" mass="39342">MNTTFSTFSQYVLDYIVSEKLYSYFEVSINLWTMLFLSCFGVATNVLNAVVFIKQGFNEGVNISLMAITCWDLVRCLTSLVHRMYGPLYPASSLFSYYWQTYTFYLDYTPIFAGYVNYALTAYVSVERCLCVSRPFTVRSILTRKFTFIIVVVISVVTFGAFFVVYFIYDIYFLYVPEFQMTLPFFYYSGFYYRTQKIIMPYYNTIGIVLPFLSFLVLCACSSITIYYLKKSSAFTSKASSASGISLREQKVSKMLLTIIAVKIGNLFPRIVCYVAQLSEPEFYALKHYHFLFMTVSRFMYVLDFINADVTFFIYLNMSTNFKSTFNHLFVRIKPRK</sequence>
<proteinExistence type="predicted"/>
<dbReference type="OrthoDB" id="6060224at2759"/>
<comment type="subcellular location">
    <subcellularLocation>
        <location evidence="1">Membrane</location>
    </subcellularLocation>
</comment>
<evidence type="ECO:0000256" key="2">
    <source>
        <dbReference type="ARBA" id="ARBA00022692"/>
    </source>
</evidence>
<evidence type="ECO:0000259" key="6">
    <source>
        <dbReference type="PROSITE" id="PS50262"/>
    </source>
</evidence>
<keyword evidence="4 5" id="KW-0472">Membrane</keyword>
<dbReference type="Proteomes" id="UP001165740">
    <property type="component" value="Chromosome 13"/>
</dbReference>
<feature type="transmembrane region" description="Helical" evidence="5">
    <location>
        <begin position="31"/>
        <end position="53"/>
    </location>
</feature>
<evidence type="ECO:0000256" key="1">
    <source>
        <dbReference type="ARBA" id="ARBA00004370"/>
    </source>
</evidence>
<dbReference type="SUPFAM" id="SSF81321">
    <property type="entry name" value="Family A G protein-coupled receptor-like"/>
    <property type="match status" value="1"/>
</dbReference>
<feature type="transmembrane region" description="Helical" evidence="5">
    <location>
        <begin position="202"/>
        <end position="229"/>
    </location>
</feature>
<dbReference type="InterPro" id="IPR052954">
    <property type="entry name" value="GPCR-Ligand_Int"/>
</dbReference>
<evidence type="ECO:0000256" key="3">
    <source>
        <dbReference type="ARBA" id="ARBA00022989"/>
    </source>
</evidence>
<feature type="transmembrane region" description="Helical" evidence="5">
    <location>
        <begin position="289"/>
        <end position="316"/>
    </location>
</feature>
<dbReference type="GeneID" id="106072846"/>
<gene>
    <name evidence="8" type="primary">LOC106072846</name>
</gene>
<dbReference type="PANTHER" id="PTHR46641">
    <property type="entry name" value="FMRFAMIDE RECEPTOR-RELATED"/>
    <property type="match status" value="1"/>
</dbReference>
<dbReference type="InterPro" id="IPR017452">
    <property type="entry name" value="GPCR_Rhodpsn_7TM"/>
</dbReference>
<keyword evidence="2 5" id="KW-0812">Transmembrane</keyword>
<feature type="transmembrane region" description="Helical" evidence="5">
    <location>
        <begin position="105"/>
        <end position="126"/>
    </location>
</feature>
<evidence type="ECO:0000313" key="8">
    <source>
        <dbReference type="RefSeq" id="XP_013088744.2"/>
    </source>
</evidence>
<keyword evidence="7" id="KW-1185">Reference proteome</keyword>
<dbReference type="GO" id="GO:0016020">
    <property type="term" value="C:membrane"/>
    <property type="evidence" value="ECO:0007669"/>
    <property type="project" value="UniProtKB-SubCell"/>
</dbReference>
<evidence type="ECO:0000313" key="7">
    <source>
        <dbReference type="Proteomes" id="UP001165740"/>
    </source>
</evidence>
<dbReference type="KEGG" id="bgt:106072846"/>
<protein>
    <submittedName>
        <fullName evidence="8">Uncharacterized protein LOC106072846</fullName>
    </submittedName>
</protein>
<dbReference type="PROSITE" id="PS50262">
    <property type="entry name" value="G_PROTEIN_RECEP_F1_2"/>
    <property type="match status" value="1"/>
</dbReference>
<dbReference type="AlphaFoldDB" id="A0A9U8EIM9"/>
<accession>A0A9U8EIM9</accession>
<feature type="domain" description="G-protein coupled receptors family 1 profile" evidence="6">
    <location>
        <begin position="44"/>
        <end position="315"/>
    </location>
</feature>
<feature type="transmembrane region" description="Helical" evidence="5">
    <location>
        <begin position="65"/>
        <end position="85"/>
    </location>
</feature>